<dbReference type="EMBL" id="JASPKZ010002704">
    <property type="protein sequence ID" value="KAJ9594919.1"/>
    <property type="molecule type" value="Genomic_DNA"/>
</dbReference>
<organism evidence="1 2">
    <name type="scientific">Diploptera punctata</name>
    <name type="common">Pacific beetle cockroach</name>
    <dbReference type="NCBI Taxonomy" id="6984"/>
    <lineage>
        <taxon>Eukaryota</taxon>
        <taxon>Metazoa</taxon>
        <taxon>Ecdysozoa</taxon>
        <taxon>Arthropoda</taxon>
        <taxon>Hexapoda</taxon>
        <taxon>Insecta</taxon>
        <taxon>Pterygota</taxon>
        <taxon>Neoptera</taxon>
        <taxon>Polyneoptera</taxon>
        <taxon>Dictyoptera</taxon>
        <taxon>Blattodea</taxon>
        <taxon>Blaberoidea</taxon>
        <taxon>Blaberidae</taxon>
        <taxon>Diplopterinae</taxon>
        <taxon>Diploptera</taxon>
    </lineage>
</organism>
<feature type="non-terminal residue" evidence="1">
    <location>
        <position position="90"/>
    </location>
</feature>
<proteinExistence type="predicted"/>
<name>A0AAD8A9F8_DIPPU</name>
<reference evidence="1" key="1">
    <citation type="journal article" date="2023" name="IScience">
        <title>Live-bearing cockroach genome reveals convergent evolutionary mechanisms linked to viviparity in insects and beyond.</title>
        <authorList>
            <person name="Fouks B."/>
            <person name="Harrison M.C."/>
            <person name="Mikhailova A.A."/>
            <person name="Marchal E."/>
            <person name="English S."/>
            <person name="Carruthers M."/>
            <person name="Jennings E.C."/>
            <person name="Chiamaka E.L."/>
            <person name="Frigard R.A."/>
            <person name="Pippel M."/>
            <person name="Attardo G.M."/>
            <person name="Benoit J.B."/>
            <person name="Bornberg-Bauer E."/>
            <person name="Tobe S.S."/>
        </authorList>
    </citation>
    <scope>NUCLEOTIDE SEQUENCE</scope>
    <source>
        <strain evidence="1">Stay&amp;Tobe</strain>
    </source>
</reference>
<gene>
    <name evidence="1" type="ORF">L9F63_013779</name>
</gene>
<evidence type="ECO:0000313" key="2">
    <source>
        <dbReference type="Proteomes" id="UP001233999"/>
    </source>
</evidence>
<comment type="caution">
    <text evidence="1">The sequence shown here is derived from an EMBL/GenBank/DDBJ whole genome shotgun (WGS) entry which is preliminary data.</text>
</comment>
<dbReference type="Proteomes" id="UP001233999">
    <property type="component" value="Unassembled WGS sequence"/>
</dbReference>
<protein>
    <submittedName>
        <fullName evidence="1">Uncharacterized protein</fullName>
    </submittedName>
</protein>
<evidence type="ECO:0000313" key="1">
    <source>
        <dbReference type="EMBL" id="KAJ9594919.1"/>
    </source>
</evidence>
<keyword evidence="2" id="KW-1185">Reference proteome</keyword>
<accession>A0AAD8A9F8</accession>
<reference evidence="1" key="2">
    <citation type="submission" date="2023-05" db="EMBL/GenBank/DDBJ databases">
        <authorList>
            <person name="Fouks B."/>
        </authorList>
    </citation>
    <scope>NUCLEOTIDE SEQUENCE</scope>
    <source>
        <strain evidence="1">Stay&amp;Tobe</strain>
        <tissue evidence="1">Testes</tissue>
    </source>
</reference>
<feature type="non-terminal residue" evidence="1">
    <location>
        <position position="1"/>
    </location>
</feature>
<dbReference type="AlphaFoldDB" id="A0AAD8A9F8"/>
<sequence>ITLIKFASFINCRISGPSHIPPFNFSKLSLEHFLQMYMHVFSGLVESKVKTPCFKTVNLERAETATQNVYVIFFLWVYVKDRVYATKMND</sequence>